<dbReference type="RefSeq" id="WP_170295131.1">
    <property type="nucleotide sequence ID" value="NZ_WMIE01000004.1"/>
</dbReference>
<keyword evidence="3" id="KW-1185">Reference proteome</keyword>
<dbReference type="Pfam" id="PF07812">
    <property type="entry name" value="TfuA"/>
    <property type="match status" value="1"/>
</dbReference>
<reference evidence="2 3" key="1">
    <citation type="submission" date="2019-11" db="EMBL/GenBank/DDBJ databases">
        <authorList>
            <person name="Dong K."/>
        </authorList>
    </citation>
    <scope>NUCLEOTIDE SEQUENCE [LARGE SCALE GENOMIC DNA]</scope>
    <source>
        <strain evidence="2 3">NBRC 111993</strain>
    </source>
</reference>
<feature type="domain" description="TfuA-like core" evidence="1">
    <location>
        <begin position="51"/>
        <end position="168"/>
    </location>
</feature>
<evidence type="ECO:0000313" key="3">
    <source>
        <dbReference type="Proteomes" id="UP000478183"/>
    </source>
</evidence>
<proteinExistence type="predicted"/>
<sequence length="255" mass="28341">MAHDTLVFLGPTLNVATATQYLNALYLPPAGNGDMIRAVIEHTPKTIALIDGVFAQSPAVRHKEILWAMSRGVHVYGAASMGAIRAAELEDFGMIGYGKIFRWYRRTPFADDADVAVAMAPAQLGSFPLGVALIDVRLTLKKAARLRIIDSRLQLALETLARSIHYTEMTYQKLLSNAVINGIRPSDLDRITNWLTDGRIQQKSADAIALFKHLAQQRHLTKAHNNPRPFEATEAFAHDMAYYDLADEVMDARNR</sequence>
<protein>
    <recommendedName>
        <fullName evidence="1">TfuA-like core domain-containing protein</fullName>
    </recommendedName>
</protein>
<comment type="caution">
    <text evidence="2">The sequence shown here is derived from an EMBL/GenBank/DDBJ whole genome shotgun (WGS) entry which is preliminary data.</text>
</comment>
<organism evidence="2 3">
    <name type="scientific">Paracoccus aestuariivivens</name>
    <dbReference type="NCBI Taxonomy" id="1820333"/>
    <lineage>
        <taxon>Bacteria</taxon>
        <taxon>Pseudomonadati</taxon>
        <taxon>Pseudomonadota</taxon>
        <taxon>Alphaproteobacteria</taxon>
        <taxon>Rhodobacterales</taxon>
        <taxon>Paracoccaceae</taxon>
        <taxon>Paracoccus</taxon>
    </lineage>
</organism>
<accession>A0A6L6J7L6</accession>
<dbReference type="EMBL" id="WMIE01000004">
    <property type="protein sequence ID" value="MTH78103.1"/>
    <property type="molecule type" value="Genomic_DNA"/>
</dbReference>
<dbReference type="Proteomes" id="UP000478183">
    <property type="component" value="Unassembled WGS sequence"/>
</dbReference>
<gene>
    <name evidence="2" type="ORF">GL286_10215</name>
</gene>
<evidence type="ECO:0000313" key="2">
    <source>
        <dbReference type="EMBL" id="MTH78103.1"/>
    </source>
</evidence>
<dbReference type="AlphaFoldDB" id="A0A6L6J7L6"/>
<name>A0A6L6J7L6_9RHOB</name>
<evidence type="ECO:0000259" key="1">
    <source>
        <dbReference type="Pfam" id="PF07812"/>
    </source>
</evidence>
<dbReference type="InterPro" id="IPR012924">
    <property type="entry name" value="TfuA_core"/>
</dbReference>